<feature type="domain" description="PD-(D/E)XK endonuclease-like" evidence="1">
    <location>
        <begin position="14"/>
        <end position="258"/>
    </location>
</feature>
<dbReference type="InterPro" id="IPR038726">
    <property type="entry name" value="PDDEXK_AddAB-type"/>
</dbReference>
<comment type="caution">
    <text evidence="2">The sequence shown here is derived from an EMBL/GenBank/DDBJ whole genome shotgun (WGS) entry which is preliminary data.</text>
</comment>
<protein>
    <recommendedName>
        <fullName evidence="1">PD-(D/E)XK endonuclease-like domain-containing protein</fullName>
    </recommendedName>
</protein>
<accession>A0A0G1A9B2</accession>
<organism evidence="2 3">
    <name type="scientific">Candidatus Magasanikbacteria bacterium GW2011_GWA2_42_32</name>
    <dbReference type="NCBI Taxonomy" id="1619039"/>
    <lineage>
        <taxon>Bacteria</taxon>
        <taxon>Candidatus Magasanikiibacteriota</taxon>
    </lineage>
</organism>
<evidence type="ECO:0000259" key="1">
    <source>
        <dbReference type="Pfam" id="PF12705"/>
    </source>
</evidence>
<reference evidence="2 3" key="1">
    <citation type="journal article" date="2015" name="Nature">
        <title>rRNA introns, odd ribosomes, and small enigmatic genomes across a large radiation of phyla.</title>
        <authorList>
            <person name="Brown C.T."/>
            <person name="Hug L.A."/>
            <person name="Thomas B.C."/>
            <person name="Sharon I."/>
            <person name="Castelle C.J."/>
            <person name="Singh A."/>
            <person name="Wilkins M.J."/>
            <person name="Williams K.H."/>
            <person name="Banfield J.F."/>
        </authorList>
    </citation>
    <scope>NUCLEOTIDE SEQUENCE [LARGE SCALE GENOMIC DNA]</scope>
</reference>
<proteinExistence type="predicted"/>
<dbReference type="InterPro" id="IPR011604">
    <property type="entry name" value="PDDEXK-like_dom_sf"/>
</dbReference>
<sequence length="262" mass="29656">MPILPELDKADPNSLSPSRINSYLLCPLKYKFTYVDELPRPWKSAALAFGSAVHSALEAWQLSRLSGEEMTPQAVEETFLADWEAEKSGDILFKDDEEPEQLRDRGCILIRGAMDLLRPDLPEAAELPFTVDLVDGDVSASPVTLRGIFDLLLPGDRLIEVKTASRRFDRDTLERHLQLTAYAYAYEKLMGRPPHLEVLTLLKTKVPKVELVGTSRTPEALHWFVALAREAHAAIQSKRFFPCPSWQCSDCEYAEPCRQWRG</sequence>
<evidence type="ECO:0000313" key="3">
    <source>
        <dbReference type="Proteomes" id="UP000034837"/>
    </source>
</evidence>
<name>A0A0G1A9B2_9BACT</name>
<dbReference type="EMBL" id="LCDO01000001">
    <property type="protein sequence ID" value="KKS57600.1"/>
    <property type="molecule type" value="Genomic_DNA"/>
</dbReference>
<dbReference type="Gene3D" id="3.90.320.10">
    <property type="match status" value="1"/>
</dbReference>
<dbReference type="AlphaFoldDB" id="A0A0G1A9B2"/>
<evidence type="ECO:0000313" key="2">
    <source>
        <dbReference type="EMBL" id="KKS57600.1"/>
    </source>
</evidence>
<gene>
    <name evidence="2" type="ORF">UV20_C0001G0240</name>
</gene>
<dbReference type="Pfam" id="PF12705">
    <property type="entry name" value="PDDEXK_1"/>
    <property type="match status" value="1"/>
</dbReference>
<dbReference type="Proteomes" id="UP000034837">
    <property type="component" value="Unassembled WGS sequence"/>
</dbReference>